<reference evidence="7 8" key="1">
    <citation type="submission" date="2023-05" db="EMBL/GenBank/DDBJ databases">
        <title>Genome sequence of Pinibacter sp. MAH-24.</title>
        <authorList>
            <person name="Huq M.A."/>
        </authorList>
    </citation>
    <scope>NUCLEOTIDE SEQUENCE [LARGE SCALE GENOMIC DNA]</scope>
    <source>
        <strain evidence="7 8">MAH-24</strain>
    </source>
</reference>
<evidence type="ECO:0000313" key="8">
    <source>
        <dbReference type="Proteomes" id="UP001226434"/>
    </source>
</evidence>
<sequence>MKKLSVIFTLLAALVVVISCSDVKRKPSRNYMPDMAYSRAVETYSDHSGLNNDGINYNARNVKGTVSRNEDVIYQTPADTTGLYASEAVMVNPLPALDSTGKVEAERLFLINCGICHGAKLDGNGPLYKGGDGPYPVKPATLVGDAKYEAMSEGTMFHAITYGKNMMGSYASQLTPKQRWMVIHYIKGKQAEAKGGSEAAASAPAAAAPKADSAAAKK</sequence>
<dbReference type="RefSeq" id="WP_282332813.1">
    <property type="nucleotide sequence ID" value="NZ_JASBRG010000001.1"/>
</dbReference>
<dbReference type="InterPro" id="IPR036909">
    <property type="entry name" value="Cyt_c-like_dom_sf"/>
</dbReference>
<keyword evidence="2 4" id="KW-0479">Metal-binding</keyword>
<dbReference type="EMBL" id="JASBRG010000001">
    <property type="protein sequence ID" value="MDI3318686.1"/>
    <property type="molecule type" value="Genomic_DNA"/>
</dbReference>
<dbReference type="SUPFAM" id="SSF46626">
    <property type="entry name" value="Cytochrome c"/>
    <property type="match status" value="1"/>
</dbReference>
<dbReference type="Pfam" id="PF13442">
    <property type="entry name" value="Cytochrome_CBB3"/>
    <property type="match status" value="1"/>
</dbReference>
<dbReference type="InterPro" id="IPR009056">
    <property type="entry name" value="Cyt_c-like_dom"/>
</dbReference>
<evidence type="ECO:0000256" key="2">
    <source>
        <dbReference type="ARBA" id="ARBA00022723"/>
    </source>
</evidence>
<name>A0ABT6R7Y7_9BACT</name>
<protein>
    <submittedName>
        <fullName evidence="7">Cytochrome c</fullName>
    </submittedName>
</protein>
<keyword evidence="8" id="KW-1185">Reference proteome</keyword>
<evidence type="ECO:0000259" key="6">
    <source>
        <dbReference type="PROSITE" id="PS51007"/>
    </source>
</evidence>
<accession>A0ABT6R7Y7</accession>
<dbReference type="Gene3D" id="1.10.760.10">
    <property type="entry name" value="Cytochrome c-like domain"/>
    <property type="match status" value="1"/>
</dbReference>
<organism evidence="7 8">
    <name type="scientific">Pinibacter soli</name>
    <dbReference type="NCBI Taxonomy" id="3044211"/>
    <lineage>
        <taxon>Bacteria</taxon>
        <taxon>Pseudomonadati</taxon>
        <taxon>Bacteroidota</taxon>
        <taxon>Chitinophagia</taxon>
        <taxon>Chitinophagales</taxon>
        <taxon>Chitinophagaceae</taxon>
        <taxon>Pinibacter</taxon>
    </lineage>
</organism>
<comment type="caution">
    <text evidence="7">The sequence shown here is derived from an EMBL/GenBank/DDBJ whole genome shotgun (WGS) entry which is preliminary data.</text>
</comment>
<evidence type="ECO:0000256" key="3">
    <source>
        <dbReference type="ARBA" id="ARBA00023004"/>
    </source>
</evidence>
<evidence type="ECO:0000256" key="1">
    <source>
        <dbReference type="ARBA" id="ARBA00022617"/>
    </source>
</evidence>
<evidence type="ECO:0000256" key="5">
    <source>
        <dbReference type="SAM" id="MobiDB-lite"/>
    </source>
</evidence>
<evidence type="ECO:0000256" key="4">
    <source>
        <dbReference type="PROSITE-ProRule" id="PRU00433"/>
    </source>
</evidence>
<dbReference type="Proteomes" id="UP001226434">
    <property type="component" value="Unassembled WGS sequence"/>
</dbReference>
<dbReference type="PANTHER" id="PTHR40394">
    <property type="entry name" value="LIPOPROTEIN-RELATED"/>
    <property type="match status" value="1"/>
</dbReference>
<feature type="region of interest" description="Disordered" evidence="5">
    <location>
        <begin position="197"/>
        <end position="218"/>
    </location>
</feature>
<keyword evidence="3 4" id="KW-0408">Iron</keyword>
<keyword evidence="1 4" id="KW-0349">Heme</keyword>
<evidence type="ECO:0000313" key="7">
    <source>
        <dbReference type="EMBL" id="MDI3318686.1"/>
    </source>
</evidence>
<feature type="domain" description="Cytochrome c" evidence="6">
    <location>
        <begin position="100"/>
        <end position="190"/>
    </location>
</feature>
<dbReference type="PROSITE" id="PS51007">
    <property type="entry name" value="CYTC"/>
    <property type="match status" value="1"/>
</dbReference>
<gene>
    <name evidence="7" type="ORF">QJ048_02820</name>
</gene>
<proteinExistence type="predicted"/>
<dbReference type="PANTHER" id="PTHR40394:SF2">
    <property type="entry name" value="QUINOL:CYTOCHROME C OXIDOREDUCTASE MEMBRANE PROTEIN"/>
    <property type="match status" value="1"/>
</dbReference>
<dbReference type="PROSITE" id="PS51257">
    <property type="entry name" value="PROKAR_LIPOPROTEIN"/>
    <property type="match status" value="1"/>
</dbReference>